<feature type="non-terminal residue" evidence="1">
    <location>
        <position position="1"/>
    </location>
</feature>
<evidence type="ECO:0000313" key="1">
    <source>
        <dbReference type="EMBL" id="CAG8770015.1"/>
    </source>
</evidence>
<protein>
    <submittedName>
        <fullName evidence="1">11948_t:CDS:1</fullName>
    </submittedName>
</protein>
<sequence>FLDNRQYFVLCDTKKQLQAFSELTYIEIDMTFKRIHSITNEWEVSVYSTQSQKTLTFVQVFTNVETAEAYQNLFEDLFSCIEMDIGKSFNFYQIHGNRLGC</sequence>
<proteinExistence type="predicted"/>
<evidence type="ECO:0000313" key="2">
    <source>
        <dbReference type="Proteomes" id="UP000789570"/>
    </source>
</evidence>
<dbReference type="AlphaFoldDB" id="A0A9N9JAI8"/>
<name>A0A9N9JAI8_9GLOM</name>
<organism evidence="1 2">
    <name type="scientific">Funneliformis caledonium</name>
    <dbReference type="NCBI Taxonomy" id="1117310"/>
    <lineage>
        <taxon>Eukaryota</taxon>
        <taxon>Fungi</taxon>
        <taxon>Fungi incertae sedis</taxon>
        <taxon>Mucoromycota</taxon>
        <taxon>Glomeromycotina</taxon>
        <taxon>Glomeromycetes</taxon>
        <taxon>Glomerales</taxon>
        <taxon>Glomeraceae</taxon>
        <taxon>Funneliformis</taxon>
    </lineage>
</organism>
<feature type="non-terminal residue" evidence="1">
    <location>
        <position position="101"/>
    </location>
</feature>
<dbReference type="OrthoDB" id="2371765at2759"/>
<reference evidence="1" key="1">
    <citation type="submission" date="2021-06" db="EMBL/GenBank/DDBJ databases">
        <authorList>
            <person name="Kallberg Y."/>
            <person name="Tangrot J."/>
            <person name="Rosling A."/>
        </authorList>
    </citation>
    <scope>NUCLEOTIDE SEQUENCE</scope>
    <source>
        <strain evidence="1">UK204</strain>
    </source>
</reference>
<dbReference type="EMBL" id="CAJVPQ010026935">
    <property type="protein sequence ID" value="CAG8770015.1"/>
    <property type="molecule type" value="Genomic_DNA"/>
</dbReference>
<accession>A0A9N9JAI8</accession>
<dbReference type="Proteomes" id="UP000789570">
    <property type="component" value="Unassembled WGS sequence"/>
</dbReference>
<keyword evidence="2" id="KW-1185">Reference proteome</keyword>
<comment type="caution">
    <text evidence="1">The sequence shown here is derived from an EMBL/GenBank/DDBJ whole genome shotgun (WGS) entry which is preliminary data.</text>
</comment>
<gene>
    <name evidence="1" type="ORF">FCALED_LOCUS17477</name>
</gene>